<dbReference type="HAMAP" id="MF_00671">
    <property type="entry name" value="TolB"/>
    <property type="match status" value="1"/>
</dbReference>
<dbReference type="Proteomes" id="UP000069926">
    <property type="component" value="Chromosome"/>
</dbReference>
<dbReference type="STRING" id="634113.AUT07_00003"/>
<dbReference type="Pfam" id="PF04052">
    <property type="entry name" value="TolB_N"/>
    <property type="match status" value="1"/>
</dbReference>
<protein>
    <recommendedName>
        <fullName evidence="5">Tol-Pal system protein TolB</fullName>
    </recommendedName>
</protein>
<name>A0A0X9VI34_9GAMM</name>
<feature type="chain" id="PRO_5008998235" description="Tol-Pal system protein TolB" evidence="5">
    <location>
        <begin position="22"/>
        <end position="430"/>
    </location>
</feature>
<evidence type="ECO:0000313" key="7">
    <source>
        <dbReference type="EMBL" id="AMA64600.1"/>
    </source>
</evidence>
<dbReference type="NCBIfam" id="TIGR02800">
    <property type="entry name" value="propeller_TolB"/>
    <property type="match status" value="1"/>
</dbReference>
<dbReference type="OrthoDB" id="9802240at2"/>
<feature type="domain" description="TolB N-terminal" evidence="6">
    <location>
        <begin position="24"/>
        <end position="124"/>
    </location>
</feature>
<dbReference type="GO" id="GO:0042597">
    <property type="term" value="C:periplasmic space"/>
    <property type="evidence" value="ECO:0007669"/>
    <property type="project" value="UniProtKB-SubCell"/>
</dbReference>
<organism evidence="7 8">
    <name type="scientific">Candidatus Arsenophonus lipoptenae</name>
    <dbReference type="NCBI Taxonomy" id="634113"/>
    <lineage>
        <taxon>Bacteria</taxon>
        <taxon>Pseudomonadati</taxon>
        <taxon>Pseudomonadota</taxon>
        <taxon>Gammaproteobacteria</taxon>
        <taxon>Enterobacterales</taxon>
        <taxon>Morganellaceae</taxon>
        <taxon>Arsenophonus</taxon>
    </lineage>
</organism>
<evidence type="ECO:0000256" key="4">
    <source>
        <dbReference type="ARBA" id="ARBA00022764"/>
    </source>
</evidence>
<dbReference type="GO" id="GO:0017038">
    <property type="term" value="P:protein import"/>
    <property type="evidence" value="ECO:0007669"/>
    <property type="project" value="InterPro"/>
</dbReference>
<dbReference type="SUPFAM" id="SSF69304">
    <property type="entry name" value="Tricorn protease N-terminal domain"/>
    <property type="match status" value="1"/>
</dbReference>
<evidence type="ECO:0000256" key="5">
    <source>
        <dbReference type="HAMAP-Rule" id="MF_00671"/>
    </source>
</evidence>
<comment type="subcellular location">
    <subcellularLocation>
        <location evidence="1 5">Periplasm</location>
    </subcellularLocation>
</comment>
<evidence type="ECO:0000256" key="1">
    <source>
        <dbReference type="ARBA" id="ARBA00004418"/>
    </source>
</evidence>
<comment type="similarity">
    <text evidence="2 5">Belongs to the TolB family.</text>
</comment>
<dbReference type="AlphaFoldDB" id="A0A0X9VI34"/>
<reference evidence="7 8" key="1">
    <citation type="submission" date="2016-01" db="EMBL/GenBank/DDBJ databases">
        <title>Genome sequence of Ca. Arsenophonus lipopteni, the exclusive symbiont of a blood sucking fly Lipoptena cervi (Diptera: Hippoboscidae).</title>
        <authorList>
            <person name="Novakova E."/>
            <person name="Hypsa V."/>
            <person name="Nguyen P."/>
            <person name="Husnik F."/>
            <person name="Darby A.C."/>
        </authorList>
    </citation>
    <scope>NUCLEOTIDE SEQUENCE [LARGE SCALE GENOMIC DNA]</scope>
    <source>
        <strain evidence="7 8">CB</strain>
    </source>
</reference>
<dbReference type="EMBL" id="CP013920">
    <property type="protein sequence ID" value="AMA64600.1"/>
    <property type="molecule type" value="Genomic_DNA"/>
</dbReference>
<dbReference type="PANTHER" id="PTHR36842">
    <property type="entry name" value="PROTEIN TOLB HOMOLOG"/>
    <property type="match status" value="1"/>
</dbReference>
<dbReference type="Gene3D" id="2.120.10.30">
    <property type="entry name" value="TolB, C-terminal domain"/>
    <property type="match status" value="1"/>
</dbReference>
<dbReference type="Gene3D" id="3.40.50.10070">
    <property type="entry name" value="TolB, N-terminal domain"/>
    <property type="match status" value="1"/>
</dbReference>
<keyword evidence="8" id="KW-1185">Reference proteome</keyword>
<evidence type="ECO:0000259" key="6">
    <source>
        <dbReference type="Pfam" id="PF04052"/>
    </source>
</evidence>
<dbReference type="RefSeq" id="WP_066282491.1">
    <property type="nucleotide sequence ID" value="NZ_CP013920.1"/>
</dbReference>
<dbReference type="InterPro" id="IPR011042">
    <property type="entry name" value="6-blade_b-propeller_TolB-like"/>
</dbReference>
<sequence precursor="true">MKQMFYLLKIFLMMSMTYVNAEISIEITYSNSTAQPIAIVPFKWIGIGTLPYDIGQITSSDLRNSGKFNPINIKDMPQQPTTASEITPSIWSILNVNSVVVGQIQPASDGQYIIKYQLVDLIKSPGMVLTQNKLKVTAKWLRYAAHTISDEVFAKLTGIKGAFRTRIAYIVKTSDKKNPYELRVSDYDGYNQFTIHRSPEPLMSPAWSANGEQLAYVTFENGTATIVIQTLSTGDISEIINFPCHNGAPIFSPDGTQLAFVLSKTGSLNIYIKNLLSGKIKQITNNRNNNTEPNWMPDNNTIVYTSDQSGSPQIYKVNINNGIPERITWFGVQNQDPSVSPDGKFIIMVNSNNGKQQIVKQDLETGKIEFLTDTFLDETPSISPNGTMVIYSTLQGIGSELKLVSTDGCFKAHLVSSEKQVYFPSWSPYL</sequence>
<evidence type="ECO:0000256" key="2">
    <source>
        <dbReference type="ARBA" id="ARBA00009820"/>
    </source>
</evidence>
<dbReference type="InterPro" id="IPR014167">
    <property type="entry name" value="Tol-Pal_TolB"/>
</dbReference>
<keyword evidence="3 5" id="KW-0732">Signal</keyword>
<dbReference type="PATRIC" id="fig|634113.3.peg.3"/>
<keyword evidence="5" id="KW-0132">Cell division</keyword>
<dbReference type="SUPFAM" id="SSF52964">
    <property type="entry name" value="TolB, N-terminal domain"/>
    <property type="match status" value="1"/>
</dbReference>
<feature type="signal peptide" evidence="5">
    <location>
        <begin position="1"/>
        <end position="21"/>
    </location>
</feature>
<dbReference type="InterPro" id="IPR007195">
    <property type="entry name" value="TolB_N"/>
</dbReference>
<dbReference type="PANTHER" id="PTHR36842:SF1">
    <property type="entry name" value="PROTEIN TOLB"/>
    <property type="match status" value="1"/>
</dbReference>
<dbReference type="KEGG" id="asy:AUT07_00003"/>
<accession>A0A0X9VI34</accession>
<proteinExistence type="inferred from homology"/>
<evidence type="ECO:0000256" key="3">
    <source>
        <dbReference type="ARBA" id="ARBA00022729"/>
    </source>
</evidence>
<keyword evidence="5" id="KW-0131">Cell cycle</keyword>
<dbReference type="GO" id="GO:0051301">
    <property type="term" value="P:cell division"/>
    <property type="evidence" value="ECO:0007669"/>
    <property type="project" value="UniProtKB-UniRule"/>
</dbReference>
<gene>
    <name evidence="5 7" type="primary">tolB</name>
    <name evidence="7" type="ORF">AUT07_00003</name>
</gene>
<dbReference type="Pfam" id="PF07676">
    <property type="entry name" value="PD40"/>
    <property type="match status" value="3"/>
</dbReference>
<dbReference type="InterPro" id="IPR011659">
    <property type="entry name" value="WD40"/>
</dbReference>
<comment type="function">
    <text evidence="5">Part of the Tol-Pal system, which plays a role in outer membrane invagination during cell division and is important for maintaining outer membrane integrity. TolB occupies a key intermediary position in the Tol-Pal system because it communicates directly with both membrane-embedded components, Pal in the outer membrane and TolA in the inner membrane.</text>
</comment>
<evidence type="ECO:0000313" key="8">
    <source>
        <dbReference type="Proteomes" id="UP000069926"/>
    </source>
</evidence>
<comment type="subunit">
    <text evidence="5">The Tol-Pal system is composed of five core proteins: the inner membrane proteins TolA, TolQ and TolR, the periplasmic protein TolB and the outer membrane protein Pal. They form a network linking the inner and outer membranes and the peptidoglycan layer.</text>
</comment>
<keyword evidence="4 5" id="KW-0574">Periplasm</keyword>